<dbReference type="InterPro" id="IPR002763">
    <property type="entry name" value="DUF72"/>
</dbReference>
<dbReference type="PANTHER" id="PTHR30348:SF4">
    <property type="entry name" value="DUF72 DOMAIN-CONTAINING PROTEIN"/>
    <property type="match status" value="1"/>
</dbReference>
<dbReference type="EMBL" id="CP009552">
    <property type="protein sequence ID" value="AIY89486.1"/>
    <property type="molecule type" value="Genomic_DNA"/>
</dbReference>
<name>A0A0A7GEU3_GEOAI</name>
<dbReference type="Proteomes" id="UP000030624">
    <property type="component" value="Chromosome"/>
</dbReference>
<accession>A0A0A7GEU3</accession>
<dbReference type="RefSeq" id="WP_048090803.1">
    <property type="nucleotide sequence ID" value="NZ_CP009552.1"/>
</dbReference>
<sequence length="230" mass="27457">MIKVGCCGIPTSMEKYFQMFDVVEVQKTFYRPPKPETAERWRELAGEGFEFTVKAFQVITHPPSSPTYRKARLKMDDGGFFKPIRAVFDAWERTREVAKILDSSVIVFQTPRSFRECEENVRNMREFFNSIERDFVFCWEPRGWSSEAIKDVCQKLDLVHVVDPFISRSMYGEIRYYRLHGFNYRHKYSDDELEWLSERVSGEKTCYVLFNNMHMLDDAVRFREILSERK</sequence>
<dbReference type="PANTHER" id="PTHR30348">
    <property type="entry name" value="UNCHARACTERIZED PROTEIN YECE"/>
    <property type="match status" value="1"/>
</dbReference>
<dbReference type="Gene3D" id="3.20.20.410">
    <property type="entry name" value="Protein of unknown function UPF0759"/>
    <property type="match status" value="1"/>
</dbReference>
<dbReference type="Pfam" id="PF01904">
    <property type="entry name" value="DUF72"/>
    <property type="match status" value="1"/>
</dbReference>
<dbReference type="GeneID" id="24797033"/>
<proteinExistence type="predicted"/>
<evidence type="ECO:0008006" key="3">
    <source>
        <dbReference type="Google" id="ProtNLM"/>
    </source>
</evidence>
<protein>
    <recommendedName>
        <fullName evidence="3">DUF72 domain-containing protein</fullName>
    </recommendedName>
</protein>
<evidence type="ECO:0000313" key="2">
    <source>
        <dbReference type="Proteomes" id="UP000030624"/>
    </source>
</evidence>
<organism evidence="1 2">
    <name type="scientific">Geoglobus acetivorans</name>
    <dbReference type="NCBI Taxonomy" id="565033"/>
    <lineage>
        <taxon>Archaea</taxon>
        <taxon>Methanobacteriati</taxon>
        <taxon>Methanobacteriota</taxon>
        <taxon>Archaeoglobi</taxon>
        <taxon>Archaeoglobales</taxon>
        <taxon>Archaeoglobaceae</taxon>
        <taxon>Geoglobus</taxon>
    </lineage>
</organism>
<dbReference type="SUPFAM" id="SSF117396">
    <property type="entry name" value="TM1631-like"/>
    <property type="match status" value="1"/>
</dbReference>
<reference evidence="1 2" key="1">
    <citation type="journal article" date="2015" name="Appl. Environ. Microbiol.">
        <title>The Geoglobus acetivorans genome: Fe(III) reduction, acetate utilization, autotrophic growth, and degradation of aromatic compounds in a hyperthermophilic archaeon.</title>
        <authorList>
            <person name="Mardanov A.V."/>
            <person name="Slododkina G.B."/>
            <person name="Slobodkin A.I."/>
            <person name="Beletsky A.V."/>
            <person name="Gavrilov S.N."/>
            <person name="Kublanov I.V."/>
            <person name="Bonch-Osmolovskaya E.A."/>
            <person name="Skryabin K.G."/>
            <person name="Ravin N.V."/>
        </authorList>
    </citation>
    <scope>NUCLEOTIDE SEQUENCE [LARGE SCALE GENOMIC DNA]</scope>
    <source>
        <strain evidence="1 2">SBH6</strain>
    </source>
</reference>
<dbReference type="KEGG" id="gac:GACE_0428"/>
<dbReference type="AlphaFoldDB" id="A0A0A7GEU3"/>
<dbReference type="STRING" id="565033.GACE_0428"/>
<evidence type="ECO:0000313" key="1">
    <source>
        <dbReference type="EMBL" id="AIY89486.1"/>
    </source>
</evidence>
<dbReference type="InterPro" id="IPR036520">
    <property type="entry name" value="UPF0759_sf"/>
</dbReference>
<gene>
    <name evidence="1" type="ORF">GACE_0428</name>
</gene>
<dbReference type="eggNOG" id="arCOG04291">
    <property type="taxonomic scope" value="Archaea"/>
</dbReference>
<dbReference type="HOGENOM" id="CLU_1192595_0_0_2"/>